<dbReference type="InterPro" id="IPR011333">
    <property type="entry name" value="SKP1/BTB/POZ_sf"/>
</dbReference>
<dbReference type="FunFam" id="3.30.710.10:FF:000168">
    <property type="entry name" value="BTB/POZ domain-containing protein At1g03010"/>
    <property type="match status" value="1"/>
</dbReference>
<dbReference type="PANTHER" id="PTHR32370">
    <property type="entry name" value="OS12G0117600 PROTEIN"/>
    <property type="match status" value="1"/>
</dbReference>
<evidence type="ECO:0000259" key="6">
    <source>
        <dbReference type="PROSITE" id="PS51649"/>
    </source>
</evidence>
<comment type="pathway">
    <text evidence="1">Protein modification; protein ubiquitination.</text>
</comment>
<evidence type="ECO:0000313" key="7">
    <source>
        <dbReference type="EMBL" id="KAH0458213.1"/>
    </source>
</evidence>
<dbReference type="Pfam" id="PF03000">
    <property type="entry name" value="NPH3"/>
    <property type="match status" value="1"/>
</dbReference>
<comment type="caution">
    <text evidence="7">The sequence shown here is derived from an EMBL/GenBank/DDBJ whole genome shotgun (WGS) entry which is preliminary data.</text>
</comment>
<dbReference type="Pfam" id="PF00651">
    <property type="entry name" value="BTB"/>
    <property type="match status" value="1"/>
</dbReference>
<keyword evidence="8" id="KW-1185">Reference proteome</keyword>
<dbReference type="InterPro" id="IPR027356">
    <property type="entry name" value="NPH3_dom"/>
</dbReference>
<evidence type="ECO:0000256" key="4">
    <source>
        <dbReference type="PROSITE-ProRule" id="PRU00982"/>
    </source>
</evidence>
<dbReference type="Proteomes" id="UP000775213">
    <property type="component" value="Unassembled WGS sequence"/>
</dbReference>
<name>A0AAV7GR59_DENCH</name>
<evidence type="ECO:0000313" key="8">
    <source>
        <dbReference type="Proteomes" id="UP000775213"/>
    </source>
</evidence>
<organism evidence="7 8">
    <name type="scientific">Dendrobium chrysotoxum</name>
    <name type="common">Orchid</name>
    <dbReference type="NCBI Taxonomy" id="161865"/>
    <lineage>
        <taxon>Eukaryota</taxon>
        <taxon>Viridiplantae</taxon>
        <taxon>Streptophyta</taxon>
        <taxon>Embryophyta</taxon>
        <taxon>Tracheophyta</taxon>
        <taxon>Spermatophyta</taxon>
        <taxon>Magnoliopsida</taxon>
        <taxon>Liliopsida</taxon>
        <taxon>Asparagales</taxon>
        <taxon>Orchidaceae</taxon>
        <taxon>Epidendroideae</taxon>
        <taxon>Malaxideae</taxon>
        <taxon>Dendrobiinae</taxon>
        <taxon>Dendrobium</taxon>
    </lineage>
</organism>
<evidence type="ECO:0000256" key="2">
    <source>
        <dbReference type="ARBA" id="ARBA00022553"/>
    </source>
</evidence>
<dbReference type="InterPro" id="IPR043454">
    <property type="entry name" value="NPH3/RPT2-like"/>
</dbReference>
<accession>A0AAV7GR59</accession>
<dbReference type="SMART" id="SM00225">
    <property type="entry name" value="BTB"/>
    <property type="match status" value="1"/>
</dbReference>
<feature type="domain" description="NPH3" evidence="6">
    <location>
        <begin position="184"/>
        <end position="453"/>
    </location>
</feature>
<dbReference type="PROSITE" id="PS51649">
    <property type="entry name" value="NPH3"/>
    <property type="match status" value="1"/>
</dbReference>
<evidence type="ECO:0008006" key="9">
    <source>
        <dbReference type="Google" id="ProtNLM"/>
    </source>
</evidence>
<sequence length="568" mass="61455">MASSSAAVHRLSTAMERTGRWVFSQEVPSDIVIKVDDATFPLHKFILVAKSGYIRKKIVESDKSDLGMLELKGIPGGAEAFEKAARFCYGVNFEISVENVAALHCAAEWLEMTEKTCEGNLAARADEFITKAALITLSGAVTVLKSCQKLLPFAEKLRIVQRCVDAIGSKATHEANSPSRSPPDWWAAELAMLNPPFFQKALAAMKARGATPKTLSTSVAVYAGKSLPELLPLSSSCGRGPSPAASSAGTDRSTQRNFIESFIAIIPTDHDTPLPVGFLCCLLRAAIFLNSSAASRRDLERRISTSLDQVAVGDLMAIAFDYSGQRLADLDSIRRIVTGFAEREVAGAVAQRTARVVDAFVAEIATEEDLPVSKFAGIAGALPKSSRRFDDDLYRAVDIYLKAHSGLDEIEREKACSVMDPLRLSYEARLHASQNKRLPLQVVLHALYYDQLKLRSGGAADEPPIVAVASGDDALAKENEALRSELARMKLYLTDIQRSQGSSAGKSTTVMALPAPPVAGKKTTFFSSVSKKLGKLNPFRQGSKDTSTIEENVGVDLAKPRKRRFSIS</sequence>
<keyword evidence="3" id="KW-0833">Ubl conjugation pathway</keyword>
<protein>
    <recommendedName>
        <fullName evidence="9">Root phototropism protein 2</fullName>
    </recommendedName>
</protein>
<evidence type="ECO:0000259" key="5">
    <source>
        <dbReference type="PROSITE" id="PS50097"/>
    </source>
</evidence>
<dbReference type="EMBL" id="JAGFBR010000012">
    <property type="protein sequence ID" value="KAH0458213.1"/>
    <property type="molecule type" value="Genomic_DNA"/>
</dbReference>
<evidence type="ECO:0000256" key="3">
    <source>
        <dbReference type="ARBA" id="ARBA00022786"/>
    </source>
</evidence>
<dbReference type="SUPFAM" id="SSF54695">
    <property type="entry name" value="POZ domain"/>
    <property type="match status" value="1"/>
</dbReference>
<comment type="similarity">
    <text evidence="4">Belongs to the NPH3 family.</text>
</comment>
<dbReference type="AlphaFoldDB" id="A0AAV7GR59"/>
<dbReference type="InterPro" id="IPR000210">
    <property type="entry name" value="BTB/POZ_dom"/>
</dbReference>
<reference evidence="7 8" key="1">
    <citation type="journal article" date="2021" name="Hortic Res">
        <title>Chromosome-scale assembly of the Dendrobium chrysotoxum genome enhances the understanding of orchid evolution.</title>
        <authorList>
            <person name="Zhang Y."/>
            <person name="Zhang G.Q."/>
            <person name="Zhang D."/>
            <person name="Liu X.D."/>
            <person name="Xu X.Y."/>
            <person name="Sun W.H."/>
            <person name="Yu X."/>
            <person name="Zhu X."/>
            <person name="Wang Z.W."/>
            <person name="Zhao X."/>
            <person name="Zhong W.Y."/>
            <person name="Chen H."/>
            <person name="Yin W.L."/>
            <person name="Huang T."/>
            <person name="Niu S.C."/>
            <person name="Liu Z.J."/>
        </authorList>
    </citation>
    <scope>NUCLEOTIDE SEQUENCE [LARGE SCALE GENOMIC DNA]</scope>
    <source>
        <strain evidence="7">Lindl</strain>
    </source>
</reference>
<dbReference type="PROSITE" id="PS50097">
    <property type="entry name" value="BTB"/>
    <property type="match status" value="1"/>
</dbReference>
<evidence type="ECO:0000256" key="1">
    <source>
        <dbReference type="ARBA" id="ARBA00004906"/>
    </source>
</evidence>
<proteinExistence type="inferred from homology"/>
<dbReference type="Gene3D" id="3.30.710.10">
    <property type="entry name" value="Potassium Channel Kv1.1, Chain A"/>
    <property type="match status" value="1"/>
</dbReference>
<keyword evidence="2" id="KW-0597">Phosphoprotein</keyword>
<gene>
    <name evidence="7" type="ORF">IEQ34_013528</name>
</gene>
<feature type="domain" description="BTB" evidence="5">
    <location>
        <begin position="29"/>
        <end position="97"/>
    </location>
</feature>